<evidence type="ECO:0000313" key="3">
    <source>
        <dbReference type="Proteomes" id="UP001295740"/>
    </source>
</evidence>
<comment type="caution">
    <text evidence="2">The sequence shown here is derived from an EMBL/GenBank/DDBJ whole genome shotgun (WGS) entry which is preliminary data.</text>
</comment>
<dbReference type="Pfam" id="PF20150">
    <property type="entry name" value="2EXR"/>
    <property type="match status" value="1"/>
</dbReference>
<keyword evidence="3" id="KW-1185">Reference proteome</keyword>
<evidence type="ECO:0000259" key="1">
    <source>
        <dbReference type="Pfam" id="PF20150"/>
    </source>
</evidence>
<name>A0AAI8VWZ4_9PEZI</name>
<evidence type="ECO:0000313" key="2">
    <source>
        <dbReference type="EMBL" id="CAJ2512612.1"/>
    </source>
</evidence>
<sequence>MAGSAASFDRFPDLPPELRIKIWKQHFNDNHGTQIHIFHSAPSGPSEGFHHGEAYPSCPQYIGLDAETNSAGCHVLGSAMASSEALAMFQEIFEIGNMECFRSNDGDVDHHLLYRLFRRHTDEHYSIFSGSPDQVLRSIFEAMLSEDLRRARTHFAMNRERDLIYIIDDEVSIILTKLCEAPWMHRAKRVAFLIRNFQTPPADRLSRWVKWHSLITNPPPNVRQLLEGPHIEEILLVVVPMITESQAREQQPDDYGFAEFRYGEVPLEMLTAEDQAVVENHSRSIAMRFQEYMPNLRGENKIRCVMDTAAMTCAYLMFDITSN</sequence>
<accession>A0AAI8VWZ4</accession>
<dbReference type="Proteomes" id="UP001295740">
    <property type="component" value="Unassembled WGS sequence"/>
</dbReference>
<protein>
    <submittedName>
        <fullName evidence="2">Uu.00g007310.m01.CDS01</fullName>
    </submittedName>
</protein>
<dbReference type="InterPro" id="IPR045518">
    <property type="entry name" value="2EXR"/>
</dbReference>
<proteinExistence type="predicted"/>
<feature type="domain" description="2EXR" evidence="1">
    <location>
        <begin position="8"/>
        <end position="50"/>
    </location>
</feature>
<dbReference type="EMBL" id="CAUWAG010000020">
    <property type="protein sequence ID" value="CAJ2512612.1"/>
    <property type="molecule type" value="Genomic_DNA"/>
</dbReference>
<dbReference type="AlphaFoldDB" id="A0AAI8VWZ4"/>
<gene>
    <name evidence="2" type="ORF">KHLLAP_LOCUS13080</name>
</gene>
<reference evidence="2" key="1">
    <citation type="submission" date="2023-10" db="EMBL/GenBank/DDBJ databases">
        <authorList>
            <person name="Hackl T."/>
        </authorList>
    </citation>
    <scope>NUCLEOTIDE SEQUENCE</scope>
</reference>
<organism evidence="2 3">
    <name type="scientific">Anthostomella pinea</name>
    <dbReference type="NCBI Taxonomy" id="933095"/>
    <lineage>
        <taxon>Eukaryota</taxon>
        <taxon>Fungi</taxon>
        <taxon>Dikarya</taxon>
        <taxon>Ascomycota</taxon>
        <taxon>Pezizomycotina</taxon>
        <taxon>Sordariomycetes</taxon>
        <taxon>Xylariomycetidae</taxon>
        <taxon>Xylariales</taxon>
        <taxon>Xylariaceae</taxon>
        <taxon>Anthostomella</taxon>
    </lineage>
</organism>